<comment type="caution">
    <text evidence="1">The sequence shown here is derived from an EMBL/GenBank/DDBJ whole genome shotgun (WGS) entry which is preliminary data.</text>
</comment>
<accession>A0A2S5T956</accession>
<dbReference type="RefSeq" id="WP_104355656.1">
    <property type="nucleotide sequence ID" value="NZ_CP064338.1"/>
</dbReference>
<proteinExistence type="predicted"/>
<dbReference type="Proteomes" id="UP000239406">
    <property type="component" value="Unassembled WGS sequence"/>
</dbReference>
<keyword evidence="2" id="KW-1185">Reference proteome</keyword>
<evidence type="ECO:0000313" key="1">
    <source>
        <dbReference type="EMBL" id="PPE71462.1"/>
    </source>
</evidence>
<reference evidence="1 2" key="1">
    <citation type="submission" date="2018-02" db="EMBL/GenBank/DDBJ databases">
        <title>Reclassifiation of [Polyangium] brachysporum DSM 7029 as Guopingzhaonella breviflexa gen. nov., sp. nov., a member of the family Comamonadaceae.</title>
        <authorList>
            <person name="Tang B."/>
        </authorList>
    </citation>
    <scope>NUCLEOTIDE SEQUENCE [LARGE SCALE GENOMIC DNA]</scope>
    <source>
        <strain evidence="1 2">DSM 15344</strain>
    </source>
</reference>
<sequence length="107" mass="12047">MKTRPSDPRRRLVTLAKYRAKKKGIPFGITYEDVYVPRYCPVLGIPLRSGVGVACDHSPTLDRIDPDKGYVRGNVVVISNRANRLKGDAGWRELVRIAAFYQQLDSS</sequence>
<gene>
    <name evidence="1" type="ORF">C1702_00210</name>
</gene>
<name>A0A2S5T956_9BURK</name>
<dbReference type="AlphaFoldDB" id="A0A2S5T956"/>
<organism evidence="1 2">
    <name type="scientific">Caldimonas thermodepolymerans</name>
    <dbReference type="NCBI Taxonomy" id="215580"/>
    <lineage>
        <taxon>Bacteria</taxon>
        <taxon>Pseudomonadati</taxon>
        <taxon>Pseudomonadota</taxon>
        <taxon>Betaproteobacteria</taxon>
        <taxon>Burkholderiales</taxon>
        <taxon>Sphaerotilaceae</taxon>
        <taxon>Caldimonas</taxon>
    </lineage>
</organism>
<evidence type="ECO:0000313" key="2">
    <source>
        <dbReference type="Proteomes" id="UP000239406"/>
    </source>
</evidence>
<dbReference type="EMBL" id="PSNY01000001">
    <property type="protein sequence ID" value="PPE71462.1"/>
    <property type="molecule type" value="Genomic_DNA"/>
</dbReference>
<protein>
    <submittedName>
        <fullName evidence="1">Uncharacterized protein</fullName>
    </submittedName>
</protein>
<dbReference type="Gene3D" id="3.30.40.220">
    <property type="match status" value="1"/>
</dbReference>